<keyword evidence="1" id="KW-0472">Membrane</keyword>
<evidence type="ECO:0000256" key="1">
    <source>
        <dbReference type="SAM" id="Phobius"/>
    </source>
</evidence>
<feature type="transmembrane region" description="Helical" evidence="1">
    <location>
        <begin position="31"/>
        <end position="51"/>
    </location>
</feature>
<evidence type="ECO:0000313" key="3">
    <source>
        <dbReference type="EMBL" id="QDU58365.1"/>
    </source>
</evidence>
<organism evidence="3 4">
    <name type="scientific">Aeoliella mucimassa</name>
    <dbReference type="NCBI Taxonomy" id="2527972"/>
    <lineage>
        <taxon>Bacteria</taxon>
        <taxon>Pseudomonadati</taxon>
        <taxon>Planctomycetota</taxon>
        <taxon>Planctomycetia</taxon>
        <taxon>Pirellulales</taxon>
        <taxon>Lacipirellulaceae</taxon>
        <taxon>Aeoliella</taxon>
    </lineage>
</organism>
<dbReference type="Proteomes" id="UP000315750">
    <property type="component" value="Chromosome"/>
</dbReference>
<keyword evidence="4" id="KW-1185">Reference proteome</keyword>
<evidence type="ECO:0000259" key="2">
    <source>
        <dbReference type="Pfam" id="PF14331"/>
    </source>
</evidence>
<dbReference type="EMBL" id="CP036278">
    <property type="protein sequence ID" value="QDU58365.1"/>
    <property type="molecule type" value="Genomic_DNA"/>
</dbReference>
<feature type="transmembrane region" description="Helical" evidence="1">
    <location>
        <begin position="71"/>
        <end position="94"/>
    </location>
</feature>
<dbReference type="Pfam" id="PF14331">
    <property type="entry name" value="IcmF-related_N"/>
    <property type="match status" value="1"/>
</dbReference>
<dbReference type="KEGG" id="amuc:Pan181_45990"/>
<proteinExistence type="predicted"/>
<evidence type="ECO:0000313" key="4">
    <source>
        <dbReference type="Proteomes" id="UP000315750"/>
    </source>
</evidence>
<dbReference type="InterPro" id="IPR025743">
    <property type="entry name" value="TssM1_N"/>
</dbReference>
<sequence length="540" mass="58430">MIQLVKSTSKWIWQVLALPFTSIWKRSSSNAITWAMHGVMVLAALVGLWWVNQWFRLDMAVQAPSLVLRQMWLPLMFVVAYAIAWFSWWTWLAWRQPSPLSPYPEIQQAWQAGLTGLESAGIKLSDRQVVFMVGSTPSTDNDILASLEVDAVYGPRPLAATAPVRILADEKAVYISAPGVSALSAQAERWCELRHAKLHAVAKPTNTNSKQKQGTLEQGMPITLRAPALVTAGVATPAESGDVTLQSVSASEHAASLPQDETLEDLSIRSMSKAVSDPEEENSVCDSAIAASECESMRTKFAYLVSLIGEARSGQVPFDGVAIFLPGESLDSPSRADLTLRLACGDLNTLSESSGATAPIVCAFTDVDDVEGCGELLNQLPKNRQQLLLGCDIAMDDATSGDSKGVAEQMGQISSLLTPAICLRLFKSAKSQVNTNRQLFAFQHAIARKRENLSKIVASLASRTKQPWPVAGGYLVATGHFHPEVRGFGGCVMQRLLDLPGRAQWTSDAVSLNRSNLCWAKCLWGVAIALGVVSISLLVL</sequence>
<name>A0A518AUI2_9BACT</name>
<feature type="domain" description="Type VI secretion system component TssM1 N-terminal" evidence="2">
    <location>
        <begin position="300"/>
        <end position="464"/>
    </location>
</feature>
<reference evidence="3 4" key="1">
    <citation type="submission" date="2019-02" db="EMBL/GenBank/DDBJ databases">
        <title>Deep-cultivation of Planctomycetes and their phenomic and genomic characterization uncovers novel biology.</title>
        <authorList>
            <person name="Wiegand S."/>
            <person name="Jogler M."/>
            <person name="Boedeker C."/>
            <person name="Pinto D."/>
            <person name="Vollmers J."/>
            <person name="Rivas-Marin E."/>
            <person name="Kohn T."/>
            <person name="Peeters S.H."/>
            <person name="Heuer A."/>
            <person name="Rast P."/>
            <person name="Oberbeckmann S."/>
            <person name="Bunk B."/>
            <person name="Jeske O."/>
            <person name="Meyerdierks A."/>
            <person name="Storesund J.E."/>
            <person name="Kallscheuer N."/>
            <person name="Luecker S."/>
            <person name="Lage O.M."/>
            <person name="Pohl T."/>
            <person name="Merkel B.J."/>
            <person name="Hornburger P."/>
            <person name="Mueller R.-W."/>
            <person name="Bruemmer F."/>
            <person name="Labrenz M."/>
            <person name="Spormann A.M."/>
            <person name="Op den Camp H."/>
            <person name="Overmann J."/>
            <person name="Amann R."/>
            <person name="Jetten M.S.M."/>
            <person name="Mascher T."/>
            <person name="Medema M.H."/>
            <person name="Devos D.P."/>
            <person name="Kaster A.-K."/>
            <person name="Ovreas L."/>
            <person name="Rohde M."/>
            <person name="Galperin M.Y."/>
            <person name="Jogler C."/>
        </authorList>
    </citation>
    <scope>NUCLEOTIDE SEQUENCE [LARGE SCALE GENOMIC DNA]</scope>
    <source>
        <strain evidence="3 4">Pan181</strain>
    </source>
</reference>
<keyword evidence="1" id="KW-1133">Transmembrane helix</keyword>
<dbReference type="OrthoDB" id="275567at2"/>
<gene>
    <name evidence="3" type="ORF">Pan181_45990</name>
</gene>
<protein>
    <recommendedName>
        <fullName evidence="2">Type VI secretion system component TssM1 N-terminal domain-containing protein</fullName>
    </recommendedName>
</protein>
<keyword evidence="1" id="KW-0812">Transmembrane</keyword>
<dbReference type="AlphaFoldDB" id="A0A518AUI2"/>
<accession>A0A518AUI2</accession>